<sequence>MSDEFPAPPCPDGYGDKKGKAIGEYIYLPCTPEDLGWTGNTHQITKLTGEAFMGKNKQFCSINKIPDP</sequence>
<reference evidence="1 2" key="1">
    <citation type="submission" date="2019-11" db="EMBL/GenBank/DDBJ databases">
        <title>Comparative genomics of hydrocarbon-degrading Desulfosarcina strains.</title>
        <authorList>
            <person name="Watanabe M."/>
            <person name="Kojima H."/>
            <person name="Fukui M."/>
        </authorList>
    </citation>
    <scope>NUCLEOTIDE SEQUENCE [LARGE SCALE GENOMIC DNA]</scope>
    <source>
        <strain evidence="1 2">28bB2T</strain>
    </source>
</reference>
<dbReference type="KEGG" id="dov:DSCO28_34610"/>
<dbReference type="EMBL" id="AP021876">
    <property type="protein sequence ID" value="BBO82895.1"/>
    <property type="molecule type" value="Genomic_DNA"/>
</dbReference>
<dbReference type="AlphaFoldDB" id="A0A5K7ZPM0"/>
<accession>A0A5K7ZPM0</accession>
<dbReference type="Proteomes" id="UP000425960">
    <property type="component" value="Chromosome"/>
</dbReference>
<gene>
    <name evidence="1" type="ORF">DSCO28_34610</name>
</gene>
<protein>
    <submittedName>
        <fullName evidence="1">Uncharacterized protein</fullName>
    </submittedName>
</protein>
<proteinExistence type="predicted"/>
<evidence type="ECO:0000313" key="1">
    <source>
        <dbReference type="EMBL" id="BBO82895.1"/>
    </source>
</evidence>
<organism evidence="1 2">
    <name type="scientific">Desulfosarcina ovata subsp. sediminis</name>
    <dbReference type="NCBI Taxonomy" id="885957"/>
    <lineage>
        <taxon>Bacteria</taxon>
        <taxon>Pseudomonadati</taxon>
        <taxon>Thermodesulfobacteriota</taxon>
        <taxon>Desulfobacteria</taxon>
        <taxon>Desulfobacterales</taxon>
        <taxon>Desulfosarcinaceae</taxon>
        <taxon>Desulfosarcina</taxon>
    </lineage>
</organism>
<evidence type="ECO:0000313" key="2">
    <source>
        <dbReference type="Proteomes" id="UP000425960"/>
    </source>
</evidence>
<name>A0A5K7ZPM0_9BACT</name>